<dbReference type="AlphaFoldDB" id="A0A7H0LRC5"/>
<accession>A0A7H0LRC5</accession>
<feature type="chain" id="PRO_5028903431" description="RHS repeat protein" evidence="1">
    <location>
        <begin position="30"/>
        <end position="77"/>
    </location>
</feature>
<dbReference type="KEGG" id="spap:H3Z74_05750"/>
<keyword evidence="3" id="KW-1185">Reference proteome</keyword>
<dbReference type="RefSeq" id="WP_187764525.1">
    <property type="nucleotide sequence ID" value="NZ_CP061038.1"/>
</dbReference>
<evidence type="ECO:0008006" key="4">
    <source>
        <dbReference type="Google" id="ProtNLM"/>
    </source>
</evidence>
<dbReference type="EMBL" id="CP061038">
    <property type="protein sequence ID" value="QNQ12228.1"/>
    <property type="molecule type" value="Genomic_DNA"/>
</dbReference>
<dbReference type="Proteomes" id="UP000516148">
    <property type="component" value="Chromosome"/>
</dbReference>
<proteinExistence type="predicted"/>
<evidence type="ECO:0000313" key="3">
    <source>
        <dbReference type="Proteomes" id="UP000516148"/>
    </source>
</evidence>
<protein>
    <recommendedName>
        <fullName evidence="4">RHS repeat protein</fullName>
    </recommendedName>
</protein>
<evidence type="ECO:0000313" key="2">
    <source>
        <dbReference type="EMBL" id="QNQ12228.1"/>
    </source>
</evidence>
<organism evidence="2 3">
    <name type="scientific">Sphingomonas alpina</name>
    <dbReference type="NCBI Taxonomy" id="653931"/>
    <lineage>
        <taxon>Bacteria</taxon>
        <taxon>Pseudomonadati</taxon>
        <taxon>Pseudomonadota</taxon>
        <taxon>Alphaproteobacteria</taxon>
        <taxon>Sphingomonadales</taxon>
        <taxon>Sphingomonadaceae</taxon>
        <taxon>Sphingomonas</taxon>
    </lineage>
</organism>
<dbReference type="Gene3D" id="2.180.10.10">
    <property type="entry name" value="RHS repeat-associated core"/>
    <property type="match status" value="1"/>
</dbReference>
<name>A0A7H0LRC5_9SPHN</name>
<evidence type="ECO:0000256" key="1">
    <source>
        <dbReference type="SAM" id="SignalP"/>
    </source>
</evidence>
<feature type="signal peptide" evidence="1">
    <location>
        <begin position="1"/>
        <end position="29"/>
    </location>
</feature>
<sequence length="77" mass="7851">MVRKSTVALVASGAAIAAGLTALSGMAGASETINYTYDAKGRLVKVEHSGTVNNGIVANYTLDKADNRKNVKVTGAP</sequence>
<keyword evidence="1" id="KW-0732">Signal</keyword>
<reference evidence="2 3" key="1">
    <citation type="submission" date="2020-09" db="EMBL/GenBank/DDBJ databases">
        <title>Sphingomonas sp., a new species isolated from pork steak.</title>
        <authorList>
            <person name="Heidler von Heilborn D."/>
        </authorList>
    </citation>
    <scope>NUCLEOTIDE SEQUENCE [LARGE SCALE GENOMIC DNA]</scope>
    <source>
        <strain evidence="3">S8-3T</strain>
    </source>
</reference>
<gene>
    <name evidence="2" type="ORF">H3Z74_05750</name>
</gene>